<dbReference type="FunFam" id="3.40.1190.20:FF:000001">
    <property type="entry name" value="Phosphofructokinase"/>
    <property type="match status" value="1"/>
</dbReference>
<comment type="function">
    <text evidence="8">Catalyzes the ATP-dependent phosphorylation of fructose-l-phosphate to fructose-l,6-bisphosphate.</text>
</comment>
<evidence type="ECO:0000259" key="9">
    <source>
        <dbReference type="Pfam" id="PF00294"/>
    </source>
</evidence>
<dbReference type="GO" id="GO:0009024">
    <property type="term" value="F:tagatose-6-phosphate kinase activity"/>
    <property type="evidence" value="ECO:0007669"/>
    <property type="project" value="UniProtKB-EC"/>
</dbReference>
<dbReference type="PROSITE" id="PS00584">
    <property type="entry name" value="PFKB_KINASES_2"/>
    <property type="match status" value="1"/>
</dbReference>
<dbReference type="PIRSF" id="PIRSF000535">
    <property type="entry name" value="1PFK/6PFK/LacC"/>
    <property type="match status" value="1"/>
</dbReference>
<evidence type="ECO:0000256" key="8">
    <source>
        <dbReference type="RuleBase" id="RU369061"/>
    </source>
</evidence>
<dbReference type="SUPFAM" id="SSF53613">
    <property type="entry name" value="Ribokinase-like"/>
    <property type="match status" value="1"/>
</dbReference>
<protein>
    <recommendedName>
        <fullName evidence="7">Tagatose-6-phosphate kinase</fullName>
        <ecNumber evidence="7">2.7.1.144</ecNumber>
    </recommendedName>
</protein>
<evidence type="ECO:0000256" key="7">
    <source>
        <dbReference type="PIRNR" id="PIRNR000535"/>
    </source>
</evidence>
<evidence type="ECO:0000256" key="6">
    <source>
        <dbReference type="ARBA" id="ARBA00047745"/>
    </source>
</evidence>
<dbReference type="GO" id="GO:0005524">
    <property type="term" value="F:ATP binding"/>
    <property type="evidence" value="ECO:0007669"/>
    <property type="project" value="UniProtKB-UniRule"/>
</dbReference>
<evidence type="ECO:0000313" key="10">
    <source>
        <dbReference type="EMBL" id="KAA8501313.1"/>
    </source>
</evidence>
<keyword evidence="2 7" id="KW-0808">Transferase</keyword>
<sequence>MIHTVTLNPALDKTVEIPSLTVDAVNRITAMRTDPGGKGINVSKVISVLGGSSVAYGILGGDTGRAILAALDEMGLATCFHFVDGETRTNMKIIDPVRHTNTDINEPGVSVSEEILKELLGDMLGKIKTDDIVVISGSMPKGSPQDTYFTWIEAFQEKGAKVILDADGDLLKTGMKASPYMVKPNKQELSALVGKTPGTLQELVETVRDLMKEYSIAKTVVSMGGEGALYVTEKETVFAEGLKVPVGSTVGAGDSVVAALAVAEESGTSLEDTVRLSMAAGAANVMCSGTQPAEYEVIRELIPKVVFHRL</sequence>
<dbReference type="OrthoDB" id="9801219at2"/>
<feature type="domain" description="Carbohydrate kinase PfkB" evidence="9">
    <location>
        <begin position="23"/>
        <end position="292"/>
    </location>
</feature>
<dbReference type="CDD" id="cd01164">
    <property type="entry name" value="FruK_PfkB_like"/>
    <property type="match status" value="1"/>
</dbReference>
<evidence type="ECO:0000256" key="2">
    <source>
        <dbReference type="ARBA" id="ARBA00022679"/>
    </source>
</evidence>
<dbReference type="EMBL" id="VMSO01000010">
    <property type="protein sequence ID" value="KAA8501313.1"/>
    <property type="molecule type" value="Genomic_DNA"/>
</dbReference>
<comment type="similarity">
    <text evidence="1">Belongs to the carbohydrate kinase pfkB family.</text>
</comment>
<dbReference type="AlphaFoldDB" id="A0A5M9HXH1"/>
<evidence type="ECO:0000256" key="5">
    <source>
        <dbReference type="ARBA" id="ARBA00022840"/>
    </source>
</evidence>
<dbReference type="InterPro" id="IPR022463">
    <property type="entry name" value="1-PFruKinase"/>
</dbReference>
<dbReference type="PANTHER" id="PTHR46566:SF2">
    <property type="entry name" value="ATP-DEPENDENT 6-PHOSPHOFRUCTOKINASE ISOZYME 2"/>
    <property type="match status" value="1"/>
</dbReference>
<dbReference type="PROSITE" id="PS00583">
    <property type="entry name" value="PFKB_KINASES_1"/>
    <property type="match status" value="1"/>
</dbReference>
<dbReference type="GO" id="GO:0008662">
    <property type="term" value="F:1-phosphofructokinase activity"/>
    <property type="evidence" value="ECO:0007669"/>
    <property type="project" value="UniProtKB-UniRule"/>
</dbReference>
<dbReference type="GO" id="GO:0044281">
    <property type="term" value="P:small molecule metabolic process"/>
    <property type="evidence" value="ECO:0007669"/>
    <property type="project" value="UniProtKB-ARBA"/>
</dbReference>
<evidence type="ECO:0000256" key="1">
    <source>
        <dbReference type="ARBA" id="ARBA00005380"/>
    </source>
</evidence>
<reference evidence="10" key="1">
    <citation type="submission" date="2019-07" db="EMBL/GenBank/DDBJ databases">
        <authorList>
            <person name="Wongkuna S."/>
            <person name="Scaria J."/>
        </authorList>
    </citation>
    <scope>NUCLEOTIDE SEQUENCE [LARGE SCALE GENOMIC DNA]</scope>
    <source>
        <strain evidence="10">SW178</strain>
    </source>
</reference>
<keyword evidence="5 7" id="KW-0067">ATP-binding</keyword>
<accession>A0A5M9HXH1</accession>
<dbReference type="InterPro" id="IPR017583">
    <property type="entry name" value="Tagatose/fructose_Pkinase"/>
</dbReference>
<comment type="catalytic activity">
    <reaction evidence="6 8">
        <text>beta-D-fructose 1-phosphate + ATP = beta-D-fructose 1,6-bisphosphate + ADP + H(+)</text>
        <dbReference type="Rhea" id="RHEA:14213"/>
        <dbReference type="ChEBI" id="CHEBI:15378"/>
        <dbReference type="ChEBI" id="CHEBI:30616"/>
        <dbReference type="ChEBI" id="CHEBI:32966"/>
        <dbReference type="ChEBI" id="CHEBI:138881"/>
        <dbReference type="ChEBI" id="CHEBI:456216"/>
        <dbReference type="EC" id="2.7.1.56"/>
    </reaction>
</comment>
<evidence type="ECO:0000313" key="11">
    <source>
        <dbReference type="Proteomes" id="UP000322025"/>
    </source>
</evidence>
<comment type="pathway">
    <text evidence="7">Carbohydrate metabolism; D-tagatose 6-phosphate degradation; D-glyceraldehyde 3-phosphate and glycerone phosphate from D-tagatose 6-phosphate: step 1/2.</text>
</comment>
<keyword evidence="4 8" id="KW-0418">Kinase</keyword>
<dbReference type="Pfam" id="PF00294">
    <property type="entry name" value="PfkB"/>
    <property type="match status" value="1"/>
</dbReference>
<comment type="caution">
    <text evidence="10">The sequence shown here is derived from an EMBL/GenBank/DDBJ whole genome shotgun (WGS) entry which is preliminary data.</text>
</comment>
<comment type="similarity">
    <text evidence="7">Belongs to the carbohydrate kinase PfkB family. LacC subfamily.</text>
</comment>
<dbReference type="GO" id="GO:0016052">
    <property type="term" value="P:carbohydrate catabolic process"/>
    <property type="evidence" value="ECO:0007669"/>
    <property type="project" value="UniProtKB-ARBA"/>
</dbReference>
<keyword evidence="7" id="KW-0423">Lactose metabolism</keyword>
<keyword evidence="11" id="KW-1185">Reference proteome</keyword>
<dbReference type="PANTHER" id="PTHR46566">
    <property type="entry name" value="1-PHOSPHOFRUCTOKINASE-RELATED"/>
    <property type="match status" value="1"/>
</dbReference>
<gene>
    <name evidence="10" type="primary">pfkB</name>
    <name evidence="10" type="ORF">FNY66_09415</name>
</gene>
<dbReference type="Gene3D" id="3.40.1190.20">
    <property type="match status" value="1"/>
</dbReference>
<dbReference type="InterPro" id="IPR011611">
    <property type="entry name" value="PfkB_dom"/>
</dbReference>
<evidence type="ECO:0000256" key="4">
    <source>
        <dbReference type="ARBA" id="ARBA00022777"/>
    </source>
</evidence>
<organism evidence="10 11">
    <name type="scientific">Mediterraneibacter catenae</name>
    <dbReference type="NCBI Taxonomy" id="2594882"/>
    <lineage>
        <taxon>Bacteria</taxon>
        <taxon>Bacillati</taxon>
        <taxon>Bacillota</taxon>
        <taxon>Clostridia</taxon>
        <taxon>Lachnospirales</taxon>
        <taxon>Lachnospiraceae</taxon>
        <taxon>Mediterraneibacter</taxon>
    </lineage>
</organism>
<dbReference type="GO" id="GO:0005988">
    <property type="term" value="P:lactose metabolic process"/>
    <property type="evidence" value="ECO:0007669"/>
    <property type="project" value="UniProtKB-KW"/>
</dbReference>
<name>A0A5M9HXH1_9FIRM</name>
<dbReference type="EC" id="2.7.1.144" evidence="7"/>
<dbReference type="GO" id="GO:2001059">
    <property type="term" value="P:D-tagatose 6-phosphate catabolic process"/>
    <property type="evidence" value="ECO:0007669"/>
    <property type="project" value="UniProtKB-UniPathway"/>
</dbReference>
<evidence type="ECO:0000256" key="3">
    <source>
        <dbReference type="ARBA" id="ARBA00022741"/>
    </source>
</evidence>
<dbReference type="NCBIfam" id="TIGR03168">
    <property type="entry name" value="1-PFK"/>
    <property type="match status" value="1"/>
</dbReference>
<dbReference type="Proteomes" id="UP000322025">
    <property type="component" value="Unassembled WGS sequence"/>
</dbReference>
<comment type="catalytic activity">
    <reaction evidence="7">
        <text>D-tagatofuranose 6-phosphate + ATP = D-tagatofuranose 1,6-bisphosphate + ADP + H(+)</text>
        <dbReference type="Rhea" id="RHEA:12420"/>
        <dbReference type="ChEBI" id="CHEBI:15378"/>
        <dbReference type="ChEBI" id="CHEBI:30616"/>
        <dbReference type="ChEBI" id="CHEBI:58694"/>
        <dbReference type="ChEBI" id="CHEBI:58695"/>
        <dbReference type="ChEBI" id="CHEBI:456216"/>
        <dbReference type="EC" id="2.7.1.144"/>
    </reaction>
</comment>
<dbReference type="InterPro" id="IPR029056">
    <property type="entry name" value="Ribokinase-like"/>
</dbReference>
<dbReference type="RefSeq" id="WP_087150802.1">
    <property type="nucleotide sequence ID" value="NZ_VMSO01000010.1"/>
</dbReference>
<keyword evidence="3 7" id="KW-0547">Nucleotide-binding</keyword>
<dbReference type="InterPro" id="IPR002173">
    <property type="entry name" value="Carboh/pur_kinase_PfkB_CS"/>
</dbReference>
<proteinExistence type="inferred from homology"/>
<dbReference type="GO" id="GO:0005829">
    <property type="term" value="C:cytosol"/>
    <property type="evidence" value="ECO:0007669"/>
    <property type="project" value="TreeGrafter"/>
</dbReference>
<dbReference type="UniPathway" id="UPA00704">
    <property type="reaction ID" value="UER00715"/>
</dbReference>
<dbReference type="NCBIfam" id="TIGR03828">
    <property type="entry name" value="pfkB"/>
    <property type="match status" value="1"/>
</dbReference>